<dbReference type="EMBL" id="JYDU01000068">
    <property type="protein sequence ID" value="KRX94684.1"/>
    <property type="molecule type" value="Genomic_DNA"/>
</dbReference>
<dbReference type="GO" id="GO:0005634">
    <property type="term" value="C:nucleus"/>
    <property type="evidence" value="ECO:0007669"/>
    <property type="project" value="TreeGrafter"/>
</dbReference>
<dbReference type="GO" id="GO:0005938">
    <property type="term" value="C:cell cortex"/>
    <property type="evidence" value="ECO:0007669"/>
    <property type="project" value="TreeGrafter"/>
</dbReference>
<dbReference type="CDD" id="cd01789">
    <property type="entry name" value="Ubl_TBCB"/>
    <property type="match status" value="1"/>
</dbReference>
<dbReference type="Pfam" id="PF01302">
    <property type="entry name" value="CAP_GLY"/>
    <property type="match status" value="1"/>
</dbReference>
<dbReference type="STRING" id="6337.A0A0V0Y3P6"/>
<feature type="domain" description="Ubiquitin-like" evidence="5">
    <location>
        <begin position="29"/>
        <end position="105"/>
    </location>
</feature>
<dbReference type="PANTHER" id="PTHR18916">
    <property type="entry name" value="DYNACTIN 1-RELATED MICROTUBULE-BINDING"/>
    <property type="match status" value="1"/>
</dbReference>
<gene>
    <name evidence="7" type="primary">TBCB</name>
    <name evidence="7" type="ORF">T4E_4042</name>
</gene>
<dbReference type="GO" id="GO:0051010">
    <property type="term" value="F:microtubule plus-end binding"/>
    <property type="evidence" value="ECO:0007669"/>
    <property type="project" value="TreeGrafter"/>
</dbReference>
<dbReference type="SMART" id="SM01052">
    <property type="entry name" value="CAP_GLY"/>
    <property type="match status" value="1"/>
</dbReference>
<dbReference type="Gene3D" id="2.30.30.190">
    <property type="entry name" value="CAP Gly-rich-like domain"/>
    <property type="match status" value="1"/>
</dbReference>
<evidence type="ECO:0000259" key="6">
    <source>
        <dbReference type="PROSITE" id="PS50245"/>
    </source>
</evidence>
<feature type="non-terminal residue" evidence="7">
    <location>
        <position position="1"/>
    </location>
</feature>
<protein>
    <submittedName>
        <fullName evidence="7">Tubulin-folding cofactor B</fullName>
    </submittedName>
</protein>
<organism evidence="7 8">
    <name type="scientific">Trichinella pseudospiralis</name>
    <name type="common">Parasitic roundworm</name>
    <dbReference type="NCBI Taxonomy" id="6337"/>
    <lineage>
        <taxon>Eukaryota</taxon>
        <taxon>Metazoa</taxon>
        <taxon>Ecdysozoa</taxon>
        <taxon>Nematoda</taxon>
        <taxon>Enoplea</taxon>
        <taxon>Dorylaimia</taxon>
        <taxon>Trichinellida</taxon>
        <taxon>Trichinellidae</taxon>
        <taxon>Trichinella</taxon>
    </lineage>
</organism>
<dbReference type="PROSITE" id="PS50053">
    <property type="entry name" value="UBIQUITIN_2"/>
    <property type="match status" value="1"/>
</dbReference>
<dbReference type="GO" id="GO:0007023">
    <property type="term" value="P:post-chaperonin tubulin folding pathway"/>
    <property type="evidence" value="ECO:0007669"/>
    <property type="project" value="InterPro"/>
</dbReference>
<comment type="caution">
    <text evidence="7">The sequence shown here is derived from an EMBL/GenBank/DDBJ whole genome shotgun (WGS) entry which is preliminary data.</text>
</comment>
<dbReference type="SUPFAM" id="SSF74924">
    <property type="entry name" value="Cap-Gly domain"/>
    <property type="match status" value="1"/>
</dbReference>
<evidence type="ECO:0000256" key="3">
    <source>
        <dbReference type="ARBA" id="ARBA00023186"/>
    </source>
</evidence>
<dbReference type="SUPFAM" id="SSF54236">
    <property type="entry name" value="Ubiquitin-like"/>
    <property type="match status" value="1"/>
</dbReference>
<dbReference type="AlphaFoldDB" id="A0A0V0Y3P6"/>
<accession>A0A0V0Y3P6</accession>
<dbReference type="InterPro" id="IPR000938">
    <property type="entry name" value="CAP-Gly_domain"/>
</dbReference>
<evidence type="ECO:0000313" key="7">
    <source>
        <dbReference type="EMBL" id="KRX94684.1"/>
    </source>
</evidence>
<evidence type="ECO:0000256" key="4">
    <source>
        <dbReference type="ARBA" id="ARBA00025779"/>
    </source>
</evidence>
<evidence type="ECO:0000256" key="2">
    <source>
        <dbReference type="ARBA" id="ARBA00022490"/>
    </source>
</evidence>
<evidence type="ECO:0000259" key="5">
    <source>
        <dbReference type="PROSITE" id="PS50053"/>
    </source>
</evidence>
<name>A0A0V0Y3P6_TRIPS</name>
<dbReference type="InterPro" id="IPR000626">
    <property type="entry name" value="Ubiquitin-like_dom"/>
</dbReference>
<reference evidence="7 8" key="1">
    <citation type="submission" date="2015-01" db="EMBL/GenBank/DDBJ databases">
        <title>Evolution of Trichinella species and genotypes.</title>
        <authorList>
            <person name="Korhonen P.K."/>
            <person name="Edoardo P."/>
            <person name="Giuseppe L.R."/>
            <person name="Gasser R.B."/>
        </authorList>
    </citation>
    <scope>NUCLEOTIDE SEQUENCE [LARGE SCALE GENOMIC DNA]</scope>
    <source>
        <strain evidence="7">ISS141</strain>
    </source>
</reference>
<dbReference type="GO" id="GO:0043014">
    <property type="term" value="F:alpha-tubulin binding"/>
    <property type="evidence" value="ECO:0007669"/>
    <property type="project" value="InterPro"/>
</dbReference>
<keyword evidence="2" id="KW-0963">Cytoplasm</keyword>
<dbReference type="PANTHER" id="PTHR18916:SF85">
    <property type="entry name" value="TUBULIN-FOLDING COFACTOR B"/>
    <property type="match status" value="1"/>
</dbReference>
<dbReference type="Pfam" id="PF14560">
    <property type="entry name" value="Ubiquitin_2"/>
    <property type="match status" value="1"/>
</dbReference>
<keyword evidence="3" id="KW-0143">Chaperone</keyword>
<comment type="similarity">
    <text evidence="4">Belongs to the TBCB family.</text>
</comment>
<dbReference type="InterPro" id="IPR036859">
    <property type="entry name" value="CAP-Gly_dom_sf"/>
</dbReference>
<dbReference type="GO" id="GO:0007021">
    <property type="term" value="P:tubulin complex assembly"/>
    <property type="evidence" value="ECO:0007669"/>
    <property type="project" value="InterPro"/>
</dbReference>
<dbReference type="GO" id="GO:0035371">
    <property type="term" value="C:microtubule plus-end"/>
    <property type="evidence" value="ECO:0007669"/>
    <property type="project" value="TreeGrafter"/>
</dbReference>
<dbReference type="PROSITE" id="PS50245">
    <property type="entry name" value="CAP_GLY_2"/>
    <property type="match status" value="1"/>
</dbReference>
<dbReference type="PROSITE" id="PS00845">
    <property type="entry name" value="CAP_GLY_1"/>
    <property type="match status" value="1"/>
</dbReference>
<dbReference type="Proteomes" id="UP000054815">
    <property type="component" value="Unassembled WGS sequence"/>
</dbReference>
<proteinExistence type="inferred from homology"/>
<evidence type="ECO:0000256" key="1">
    <source>
        <dbReference type="ARBA" id="ARBA00004496"/>
    </source>
</evidence>
<dbReference type="InterPro" id="IPR029071">
    <property type="entry name" value="Ubiquitin-like_domsf"/>
</dbReference>
<dbReference type="GO" id="GO:0031122">
    <property type="term" value="P:cytoplasmic microtubule organization"/>
    <property type="evidence" value="ECO:0007669"/>
    <property type="project" value="TreeGrafter"/>
</dbReference>
<evidence type="ECO:0000313" key="8">
    <source>
        <dbReference type="Proteomes" id="UP000054815"/>
    </source>
</evidence>
<feature type="domain" description="CAP-Gly" evidence="6">
    <location>
        <begin position="173"/>
        <end position="215"/>
    </location>
</feature>
<comment type="subcellular location">
    <subcellularLocation>
        <location evidence="1">Cytoplasm</location>
    </subcellularLocation>
</comment>
<sequence length="231" mass="26431">LKNDASVLNRKQTFIFILVNKMESSKEFIDLVVTSDVQTFYSRRRFPLKITVGELKKKVEILTGIPFSCMTLQIVKPDGQKLKLFDANETLADLNISDGTTIHAIDENQKTTNLYEVANVLYNKLGKYNPNHEKLVAKEEMEIDVLDKQVGQRCIVKIGDPQEWKRGKIAYIGETDFKPGLWIGVEYDEEVGKHDGSVNGKRYFQCMDKRGAFVKPHLVKTEMENEEALEL</sequence>
<dbReference type="Gene3D" id="3.10.20.90">
    <property type="entry name" value="Phosphatidylinositol 3-kinase Catalytic Subunit, Chain A, domain 1"/>
    <property type="match status" value="1"/>
</dbReference>
<dbReference type="InterPro" id="IPR045172">
    <property type="entry name" value="TBCB_Ubl"/>
</dbReference>